<gene>
    <name evidence="6" type="ORF">ACFO4R_10115</name>
</gene>
<reference evidence="7" key="1">
    <citation type="journal article" date="2019" name="Int. J. Syst. Evol. Microbiol.">
        <title>The Global Catalogue of Microorganisms (GCM) 10K type strain sequencing project: providing services to taxonomists for standard genome sequencing and annotation.</title>
        <authorList>
            <consortium name="The Broad Institute Genomics Platform"/>
            <consortium name="The Broad Institute Genome Sequencing Center for Infectious Disease"/>
            <person name="Wu L."/>
            <person name="Ma J."/>
        </authorList>
    </citation>
    <scope>NUCLEOTIDE SEQUENCE [LARGE SCALE GENOMIC DNA]</scope>
    <source>
        <strain evidence="7">CCUG 46385</strain>
    </source>
</reference>
<dbReference type="PANTHER" id="PTHR43630:SF1">
    <property type="entry name" value="POLY-BETA-1,6-N-ACETYL-D-GLUCOSAMINE SYNTHASE"/>
    <property type="match status" value="1"/>
</dbReference>
<organism evidence="6 7">
    <name type="scientific">Filifactor villosus</name>
    <dbReference type="NCBI Taxonomy" id="29374"/>
    <lineage>
        <taxon>Bacteria</taxon>
        <taxon>Bacillati</taxon>
        <taxon>Bacillota</taxon>
        <taxon>Clostridia</taxon>
        <taxon>Peptostreptococcales</taxon>
        <taxon>Filifactoraceae</taxon>
        <taxon>Filifactor</taxon>
    </lineage>
</organism>
<evidence type="ECO:0000259" key="5">
    <source>
        <dbReference type="Pfam" id="PF00535"/>
    </source>
</evidence>
<protein>
    <submittedName>
        <fullName evidence="6">Glycosyltransferase</fullName>
        <ecNumber evidence="6">2.4.-.-</ecNumber>
    </submittedName>
</protein>
<keyword evidence="2 6" id="KW-0328">Glycosyltransferase</keyword>
<evidence type="ECO:0000256" key="3">
    <source>
        <dbReference type="ARBA" id="ARBA00022679"/>
    </source>
</evidence>
<dbReference type="EC" id="2.4.-.-" evidence="6"/>
<feature type="transmembrane region" description="Helical" evidence="4">
    <location>
        <begin position="383"/>
        <end position="403"/>
    </location>
</feature>
<comment type="similarity">
    <text evidence="1">Belongs to the glycosyltransferase 2 family.</text>
</comment>
<feature type="transmembrane region" description="Helical" evidence="4">
    <location>
        <begin position="423"/>
        <end position="442"/>
    </location>
</feature>
<dbReference type="Proteomes" id="UP001595916">
    <property type="component" value="Unassembled WGS sequence"/>
</dbReference>
<keyword evidence="4" id="KW-0472">Membrane</keyword>
<name>A0ABV9QNG7_9FIRM</name>
<comment type="caution">
    <text evidence="6">The sequence shown here is derived from an EMBL/GenBank/DDBJ whole genome shotgun (WGS) entry which is preliminary data.</text>
</comment>
<dbReference type="EMBL" id="JBHSHL010000050">
    <property type="protein sequence ID" value="MFC4805434.1"/>
    <property type="molecule type" value="Genomic_DNA"/>
</dbReference>
<keyword evidence="3 6" id="KW-0808">Transferase</keyword>
<keyword evidence="4" id="KW-0812">Transmembrane</keyword>
<feature type="transmembrane region" description="Helical" evidence="4">
    <location>
        <begin position="358"/>
        <end position="376"/>
    </location>
</feature>
<feature type="transmembrane region" description="Helical" evidence="4">
    <location>
        <begin position="15"/>
        <end position="38"/>
    </location>
</feature>
<proteinExistence type="inferred from homology"/>
<keyword evidence="7" id="KW-1185">Reference proteome</keyword>
<dbReference type="InterPro" id="IPR029044">
    <property type="entry name" value="Nucleotide-diphossugar_trans"/>
</dbReference>
<evidence type="ECO:0000256" key="2">
    <source>
        <dbReference type="ARBA" id="ARBA00022676"/>
    </source>
</evidence>
<dbReference type="InterPro" id="IPR001173">
    <property type="entry name" value="Glyco_trans_2-like"/>
</dbReference>
<evidence type="ECO:0000313" key="6">
    <source>
        <dbReference type="EMBL" id="MFC4805434.1"/>
    </source>
</evidence>
<dbReference type="RefSeq" id="WP_379788995.1">
    <property type="nucleotide sequence ID" value="NZ_JBHSHL010000050.1"/>
</dbReference>
<keyword evidence="4" id="KW-1133">Transmembrane helix</keyword>
<dbReference type="PANTHER" id="PTHR43630">
    <property type="entry name" value="POLY-BETA-1,6-N-ACETYL-D-GLUCOSAMINE SYNTHASE"/>
    <property type="match status" value="1"/>
</dbReference>
<accession>A0ABV9QNG7</accession>
<dbReference type="GO" id="GO:0016757">
    <property type="term" value="F:glycosyltransferase activity"/>
    <property type="evidence" value="ECO:0007669"/>
    <property type="project" value="UniProtKB-KW"/>
</dbReference>
<dbReference type="Gene3D" id="3.90.550.10">
    <property type="entry name" value="Spore Coat Polysaccharide Biosynthesis Protein SpsA, Chain A"/>
    <property type="match status" value="1"/>
</dbReference>
<evidence type="ECO:0000256" key="1">
    <source>
        <dbReference type="ARBA" id="ARBA00006739"/>
    </source>
</evidence>
<dbReference type="Pfam" id="PF00535">
    <property type="entry name" value="Glycos_transf_2"/>
    <property type="match status" value="1"/>
</dbReference>
<feature type="transmembrane region" description="Helical" evidence="4">
    <location>
        <begin position="335"/>
        <end position="352"/>
    </location>
</feature>
<feature type="domain" description="Glycosyltransferase 2-like" evidence="5">
    <location>
        <begin position="59"/>
        <end position="205"/>
    </location>
</feature>
<dbReference type="CDD" id="cd06423">
    <property type="entry name" value="CESA_like"/>
    <property type="match status" value="1"/>
</dbReference>
<dbReference type="SUPFAM" id="SSF53448">
    <property type="entry name" value="Nucleotide-diphospho-sugar transferases"/>
    <property type="match status" value="1"/>
</dbReference>
<evidence type="ECO:0000256" key="4">
    <source>
        <dbReference type="SAM" id="Phobius"/>
    </source>
</evidence>
<sequence length="467" mass="53658">MATITFILKISQLFFLIYLLCYATFLFFSVLLAGNHLYKKSELQKIHEELRHDYNIPVSVLVPAYNEEVTIVDSIQSLLNLDYPLYEIIVVNDGSTDETSKRVREAFSLKASERSLREHIPCKKCVGIYESSINDVPITLIEKENGGKGDTLNMGINAARHPFFLCLDADSILQRDSLQKITAPLKEHDHVIAIGGLVQIAQGATLKDGVVTKYRLPWNPIVCSQIIEYDCSFLGSRILMDSFQGNLIISGAFGLFKKDLVIAVKGYDTETLGEDMELVMKLHYFCRNNQRPYKILYESDAICWSQAPSSISDLSGQRRRWFLGLLQCMSKYRSIFANLRFGAVGIVSYLYYFIFELFAPMIEVLGLFIIALSIAMNKIDFHFFLILYIIYTAYCSCITFTAFLQRAYSQNFKVSFEDLFKAIYISLFQYMFLHWLLSFVRIKSLIGYEKKKHSWGTIERMKQNTDS</sequence>
<evidence type="ECO:0000313" key="7">
    <source>
        <dbReference type="Proteomes" id="UP001595916"/>
    </source>
</evidence>